<comment type="caution">
    <text evidence="1">The sequence shown here is derived from an EMBL/GenBank/DDBJ whole genome shotgun (WGS) entry which is preliminary data.</text>
</comment>
<proteinExistence type="predicted"/>
<organism evidence="1">
    <name type="scientific">marine sediment metagenome</name>
    <dbReference type="NCBI Taxonomy" id="412755"/>
    <lineage>
        <taxon>unclassified sequences</taxon>
        <taxon>metagenomes</taxon>
        <taxon>ecological metagenomes</taxon>
    </lineage>
</organism>
<sequence>MSGIGMDTATEKRDGALWQEEAQLQEIIETVANRFGILEKRLSPILRRHETATAATEGAKQPPEERLPALVERLRARKAAVGVIETKIASVLERLEI</sequence>
<dbReference type="AlphaFoldDB" id="A0A0F8XJ00"/>
<protein>
    <submittedName>
        <fullName evidence="1">Uncharacterized protein</fullName>
    </submittedName>
</protein>
<reference evidence="1" key="1">
    <citation type="journal article" date="2015" name="Nature">
        <title>Complex archaea that bridge the gap between prokaryotes and eukaryotes.</title>
        <authorList>
            <person name="Spang A."/>
            <person name="Saw J.H."/>
            <person name="Jorgensen S.L."/>
            <person name="Zaremba-Niedzwiedzka K."/>
            <person name="Martijn J."/>
            <person name="Lind A.E."/>
            <person name="van Eijk R."/>
            <person name="Schleper C."/>
            <person name="Guy L."/>
            <person name="Ettema T.J."/>
        </authorList>
    </citation>
    <scope>NUCLEOTIDE SEQUENCE</scope>
</reference>
<dbReference type="EMBL" id="LAZR01062659">
    <property type="protein sequence ID" value="KKK61065.1"/>
    <property type="molecule type" value="Genomic_DNA"/>
</dbReference>
<accession>A0A0F8XJ00</accession>
<name>A0A0F8XJ00_9ZZZZ</name>
<gene>
    <name evidence="1" type="ORF">LCGC14_3018050</name>
</gene>
<evidence type="ECO:0000313" key="1">
    <source>
        <dbReference type="EMBL" id="KKK61065.1"/>
    </source>
</evidence>